<accession>A0A8H3FMJ1</accession>
<protein>
    <submittedName>
        <fullName evidence="1">Uncharacterized protein</fullName>
    </submittedName>
</protein>
<proteinExistence type="predicted"/>
<evidence type="ECO:0000313" key="1">
    <source>
        <dbReference type="EMBL" id="CAF9927333.1"/>
    </source>
</evidence>
<name>A0A8H3FMJ1_9LECA</name>
<comment type="caution">
    <text evidence="1">The sequence shown here is derived from an EMBL/GenBank/DDBJ whole genome shotgun (WGS) entry which is preliminary data.</text>
</comment>
<reference evidence="1" key="1">
    <citation type="submission" date="2021-03" db="EMBL/GenBank/DDBJ databases">
        <authorList>
            <person name="Tagirdzhanova G."/>
        </authorList>
    </citation>
    <scope>NUCLEOTIDE SEQUENCE</scope>
</reference>
<gene>
    <name evidence="1" type="ORF">IMSHALPRED_007188</name>
</gene>
<dbReference type="EMBL" id="CAJPDT010000046">
    <property type="protein sequence ID" value="CAF9927333.1"/>
    <property type="molecule type" value="Genomic_DNA"/>
</dbReference>
<organism evidence="1 2">
    <name type="scientific">Imshaugia aleurites</name>
    <dbReference type="NCBI Taxonomy" id="172621"/>
    <lineage>
        <taxon>Eukaryota</taxon>
        <taxon>Fungi</taxon>
        <taxon>Dikarya</taxon>
        <taxon>Ascomycota</taxon>
        <taxon>Pezizomycotina</taxon>
        <taxon>Lecanoromycetes</taxon>
        <taxon>OSLEUM clade</taxon>
        <taxon>Lecanoromycetidae</taxon>
        <taxon>Lecanorales</taxon>
        <taxon>Lecanorineae</taxon>
        <taxon>Parmeliaceae</taxon>
        <taxon>Imshaugia</taxon>
    </lineage>
</organism>
<evidence type="ECO:0000313" key="2">
    <source>
        <dbReference type="Proteomes" id="UP000664534"/>
    </source>
</evidence>
<keyword evidence="2" id="KW-1185">Reference proteome</keyword>
<dbReference type="AlphaFoldDB" id="A0A8H3FMJ1"/>
<dbReference type="Proteomes" id="UP000664534">
    <property type="component" value="Unassembled WGS sequence"/>
</dbReference>
<sequence length="93" mass="9890">MDSVDNGVVTGKDRPMEVPDGVVPLLELVCVADVVAILENEVSLTAFEDVANATTDDVCETEPLESAGICRIVCDEEGEKLADKLLVEGNKID</sequence>